<evidence type="ECO:0000259" key="11">
    <source>
        <dbReference type="PROSITE" id="PS50853"/>
    </source>
</evidence>
<feature type="domain" description="Fibronectin type-III" evidence="11">
    <location>
        <begin position="700"/>
        <end position="796"/>
    </location>
</feature>
<keyword evidence="10" id="KW-0472">Membrane</keyword>
<dbReference type="InterPro" id="IPR001264">
    <property type="entry name" value="Glyco_trans_51"/>
</dbReference>
<evidence type="ECO:0000256" key="8">
    <source>
        <dbReference type="ARBA" id="ARBA00049902"/>
    </source>
</evidence>
<sequence length="898" mass="98365">MSEPIHSRAARRKALEAERSKKKGKKPNGPKGLFKKIILAIFVIGLVGLLSGFGLFAYYASSAPKLDEDLLKDPLSSELLDINGDVFMKTGSEKREFVPYADIPQELQDAILATEDVRFYSHHGMDFWRLGGAVIANFRSGFGSQGASTLTQQVIKNSFLTDEKTLKRKAQEAWLAFQLERKYDKEEIFEMYFNKILMGGNNYGFGTAAEFYYGKKLNELELHEMAMLAGIPQSPNGYNPTKNPERAEKRRNIVLGLMYQHKKITKAEMDAAKAIPVTATLLPEDQRQVATTKYPAFVDLVLAELEDAGMSHLLAEGVKIQTTLDPSAQQAVEKAINTSELYESDDMQAGMTVVDTKTGGIVAVGGGRNYSGLDWNFASDQKRQPGSTIKPVLAYGPAIEYLSWSTGNTIVDEPYNYKGTNQAIRNVDGKYLGSMTIREALYKSRNIPAVKVFEEVGTQKAGDFARKLGLPYDKLNSSNALGGGEYDFSTVQMAGAFAAFGNDGIYTKPYAIKKITFRDGKTERNMASKPEIVMKDSTAYMVTDILRGVLTSGTGTKANISGLDIAGKTGTTNYPSEIISKYGLKNTDVPDSWFTGYTTNYTIAVWGGYEKYTTPITTYDRGRYVPQNLFRMVMSEISAGKETARFKKPGSVEEATIEYGSNPLLLASSTTPASMKRTELFVRGTVPTEMAKEEIIELEDPSNLSAQYDPETNSVSLNWTHHAPVSEAVMGEVDFTVFVGVDGGDMQEMTKTKDMSVTFSGAEPGRTYVFSVVAKLGELESGPASTTLQIDNAVEDVPDGEFDDGSENPDDDWNNVNGDNENNGNNGNNGNDSNWNNKNNWNDGKNNNWNNGNWNNRDNGNNNETTPENDSSNSGGTDPGANTTPNGQEGNSSEAGTP</sequence>
<dbReference type="Gene3D" id="1.10.3810.10">
    <property type="entry name" value="Biosynthetic peptidoglycan transglycosylase-like"/>
    <property type="match status" value="1"/>
</dbReference>
<evidence type="ECO:0000256" key="3">
    <source>
        <dbReference type="ARBA" id="ARBA00022676"/>
    </source>
</evidence>
<keyword evidence="10" id="KW-1133">Transmembrane helix</keyword>
<accession>A0ABW0TIH6</accession>
<feature type="region of interest" description="Disordered" evidence="9">
    <location>
        <begin position="796"/>
        <end position="898"/>
    </location>
</feature>
<evidence type="ECO:0000256" key="10">
    <source>
        <dbReference type="SAM" id="Phobius"/>
    </source>
</evidence>
<feature type="compositionally biased region" description="Low complexity" evidence="9">
    <location>
        <begin position="814"/>
        <end position="863"/>
    </location>
</feature>
<evidence type="ECO:0000256" key="4">
    <source>
        <dbReference type="ARBA" id="ARBA00022679"/>
    </source>
</evidence>
<keyword evidence="6" id="KW-0511">Multifunctional enzyme</keyword>
<evidence type="ECO:0000256" key="9">
    <source>
        <dbReference type="SAM" id="MobiDB-lite"/>
    </source>
</evidence>
<dbReference type="Proteomes" id="UP001596109">
    <property type="component" value="Unassembled WGS sequence"/>
</dbReference>
<dbReference type="InterPro" id="IPR003961">
    <property type="entry name" value="FN3_dom"/>
</dbReference>
<dbReference type="CDD" id="cd00063">
    <property type="entry name" value="FN3"/>
    <property type="match status" value="1"/>
</dbReference>
<dbReference type="SUPFAM" id="SSF49265">
    <property type="entry name" value="Fibronectin type III"/>
    <property type="match status" value="1"/>
</dbReference>
<reference evidence="13" key="1">
    <citation type="journal article" date="2019" name="Int. J. Syst. Evol. Microbiol.">
        <title>The Global Catalogue of Microorganisms (GCM) 10K type strain sequencing project: providing services to taxonomists for standard genome sequencing and annotation.</title>
        <authorList>
            <consortium name="The Broad Institute Genomics Platform"/>
            <consortium name="The Broad Institute Genome Sequencing Center for Infectious Disease"/>
            <person name="Wu L."/>
            <person name="Ma J."/>
        </authorList>
    </citation>
    <scope>NUCLEOTIDE SEQUENCE [LARGE SCALE GENOMIC DNA]</scope>
    <source>
        <strain evidence="13">CGMCC 4.1434</strain>
    </source>
</reference>
<feature type="transmembrane region" description="Helical" evidence="10">
    <location>
        <begin position="37"/>
        <end position="60"/>
    </location>
</feature>
<dbReference type="PROSITE" id="PS50853">
    <property type="entry name" value="FN3"/>
    <property type="match status" value="1"/>
</dbReference>
<keyword evidence="1" id="KW-0121">Carboxypeptidase</keyword>
<dbReference type="InterPro" id="IPR050396">
    <property type="entry name" value="Glycosyltr_51/Transpeptidase"/>
</dbReference>
<evidence type="ECO:0000256" key="2">
    <source>
        <dbReference type="ARBA" id="ARBA00022670"/>
    </source>
</evidence>
<dbReference type="InterPro" id="IPR023346">
    <property type="entry name" value="Lysozyme-like_dom_sf"/>
</dbReference>
<keyword evidence="5" id="KW-0378">Hydrolase</keyword>
<feature type="compositionally biased region" description="Polar residues" evidence="9">
    <location>
        <begin position="864"/>
        <end position="898"/>
    </location>
</feature>
<dbReference type="Pfam" id="PF00912">
    <property type="entry name" value="Transgly"/>
    <property type="match status" value="1"/>
</dbReference>
<keyword evidence="10" id="KW-0812">Transmembrane</keyword>
<dbReference type="NCBIfam" id="TIGR02074">
    <property type="entry name" value="PBP_1a_fam"/>
    <property type="match status" value="1"/>
</dbReference>
<keyword evidence="4" id="KW-0808">Transferase</keyword>
<dbReference type="InterPro" id="IPR012338">
    <property type="entry name" value="Beta-lactam/transpept-like"/>
</dbReference>
<evidence type="ECO:0000256" key="1">
    <source>
        <dbReference type="ARBA" id="ARBA00022645"/>
    </source>
</evidence>
<comment type="catalytic activity">
    <reaction evidence="7">
        <text>Preferential cleavage: (Ac)2-L-Lys-D-Ala-|-D-Ala. Also transpeptidation of peptidyl-alanyl moieties that are N-acyl substituents of D-alanine.</text>
        <dbReference type="EC" id="3.4.16.4"/>
    </reaction>
</comment>
<dbReference type="PANTHER" id="PTHR32282">
    <property type="entry name" value="BINDING PROTEIN TRANSPEPTIDASE, PUTATIVE-RELATED"/>
    <property type="match status" value="1"/>
</dbReference>
<feature type="compositionally biased region" description="Acidic residues" evidence="9">
    <location>
        <begin position="796"/>
        <end position="813"/>
    </location>
</feature>
<dbReference type="Pfam" id="PF00905">
    <property type="entry name" value="Transpeptidase"/>
    <property type="match status" value="1"/>
</dbReference>
<keyword evidence="3" id="KW-0328">Glycosyltransferase</keyword>
<dbReference type="InterPro" id="IPR036950">
    <property type="entry name" value="PBP_transglycosylase"/>
</dbReference>
<keyword evidence="13" id="KW-1185">Reference proteome</keyword>
<keyword evidence="2" id="KW-0645">Protease</keyword>
<organism evidence="12 13">
    <name type="scientific">Sporosarcina soli</name>
    <dbReference type="NCBI Taxonomy" id="334736"/>
    <lineage>
        <taxon>Bacteria</taxon>
        <taxon>Bacillati</taxon>
        <taxon>Bacillota</taxon>
        <taxon>Bacilli</taxon>
        <taxon>Bacillales</taxon>
        <taxon>Caryophanaceae</taxon>
        <taxon>Sporosarcina</taxon>
    </lineage>
</organism>
<proteinExistence type="predicted"/>
<dbReference type="EMBL" id="JBHSNO010000005">
    <property type="protein sequence ID" value="MFC5588224.1"/>
    <property type="molecule type" value="Genomic_DNA"/>
</dbReference>
<evidence type="ECO:0000313" key="12">
    <source>
        <dbReference type="EMBL" id="MFC5588224.1"/>
    </source>
</evidence>
<dbReference type="SUPFAM" id="SSF53955">
    <property type="entry name" value="Lysozyme-like"/>
    <property type="match status" value="1"/>
</dbReference>
<dbReference type="InterPro" id="IPR001460">
    <property type="entry name" value="PCN-bd_Tpept"/>
</dbReference>
<dbReference type="InterPro" id="IPR013783">
    <property type="entry name" value="Ig-like_fold"/>
</dbReference>
<protein>
    <submittedName>
        <fullName evidence="12">PBP1A family penicillin-binding protein</fullName>
    </submittedName>
</protein>
<evidence type="ECO:0000256" key="6">
    <source>
        <dbReference type="ARBA" id="ARBA00023268"/>
    </source>
</evidence>
<gene>
    <name evidence="12" type="ORF">ACFPRA_04980</name>
</gene>
<dbReference type="PANTHER" id="PTHR32282:SF29">
    <property type="entry name" value="PENICILLIN-BINDING PROTEIN 1A"/>
    <property type="match status" value="1"/>
</dbReference>
<dbReference type="Gene3D" id="3.40.710.10">
    <property type="entry name" value="DD-peptidase/beta-lactamase superfamily"/>
    <property type="match status" value="1"/>
</dbReference>
<comment type="catalytic activity">
    <reaction evidence="8">
        <text>[GlcNAc-(1-&gt;4)-Mur2Ac(oyl-L-Ala-gamma-D-Glu-L-Lys-D-Ala-D-Ala)](n)-di-trans,octa-cis-undecaprenyl diphosphate + beta-D-GlcNAc-(1-&gt;4)-Mur2Ac(oyl-L-Ala-gamma-D-Glu-L-Lys-D-Ala-D-Ala)-di-trans,octa-cis-undecaprenyl diphosphate = [GlcNAc-(1-&gt;4)-Mur2Ac(oyl-L-Ala-gamma-D-Glu-L-Lys-D-Ala-D-Ala)](n+1)-di-trans,octa-cis-undecaprenyl diphosphate + di-trans,octa-cis-undecaprenyl diphosphate + H(+)</text>
        <dbReference type="Rhea" id="RHEA:23708"/>
        <dbReference type="Rhea" id="RHEA-COMP:9602"/>
        <dbReference type="Rhea" id="RHEA-COMP:9603"/>
        <dbReference type="ChEBI" id="CHEBI:15378"/>
        <dbReference type="ChEBI" id="CHEBI:58405"/>
        <dbReference type="ChEBI" id="CHEBI:60033"/>
        <dbReference type="ChEBI" id="CHEBI:78435"/>
        <dbReference type="EC" id="2.4.99.28"/>
    </reaction>
</comment>
<dbReference type="Pfam" id="PF00041">
    <property type="entry name" value="fn3"/>
    <property type="match status" value="1"/>
</dbReference>
<comment type="caution">
    <text evidence="12">The sequence shown here is derived from an EMBL/GenBank/DDBJ whole genome shotgun (WGS) entry which is preliminary data.</text>
</comment>
<evidence type="ECO:0000256" key="5">
    <source>
        <dbReference type="ARBA" id="ARBA00022801"/>
    </source>
</evidence>
<dbReference type="Gene3D" id="2.60.40.10">
    <property type="entry name" value="Immunoglobulins"/>
    <property type="match status" value="1"/>
</dbReference>
<name>A0ABW0TIH6_9BACL</name>
<dbReference type="InterPro" id="IPR036116">
    <property type="entry name" value="FN3_sf"/>
</dbReference>
<dbReference type="SUPFAM" id="SSF56601">
    <property type="entry name" value="beta-lactamase/transpeptidase-like"/>
    <property type="match status" value="1"/>
</dbReference>
<evidence type="ECO:0000256" key="7">
    <source>
        <dbReference type="ARBA" id="ARBA00034000"/>
    </source>
</evidence>
<evidence type="ECO:0000313" key="13">
    <source>
        <dbReference type="Proteomes" id="UP001596109"/>
    </source>
</evidence>
<feature type="region of interest" description="Disordered" evidence="9">
    <location>
        <begin position="1"/>
        <end position="28"/>
    </location>
</feature>
<dbReference type="RefSeq" id="WP_381431356.1">
    <property type="nucleotide sequence ID" value="NZ_JBHSNO010000005.1"/>
</dbReference>